<comment type="caution">
    <text evidence="1">The sequence shown here is derived from an EMBL/GenBank/DDBJ whole genome shotgun (WGS) entry which is preliminary data.</text>
</comment>
<name>A0A9N9FCY5_FUNMO</name>
<proteinExistence type="predicted"/>
<dbReference type="EMBL" id="CAJVPP010000987">
    <property type="protein sequence ID" value="CAG8526391.1"/>
    <property type="molecule type" value="Genomic_DNA"/>
</dbReference>
<gene>
    <name evidence="1" type="ORF">FMOSSE_LOCUS5288</name>
</gene>
<organism evidence="1 2">
    <name type="scientific">Funneliformis mosseae</name>
    <name type="common">Endomycorrhizal fungus</name>
    <name type="synonym">Glomus mosseae</name>
    <dbReference type="NCBI Taxonomy" id="27381"/>
    <lineage>
        <taxon>Eukaryota</taxon>
        <taxon>Fungi</taxon>
        <taxon>Fungi incertae sedis</taxon>
        <taxon>Mucoromycota</taxon>
        <taxon>Glomeromycotina</taxon>
        <taxon>Glomeromycetes</taxon>
        <taxon>Glomerales</taxon>
        <taxon>Glomeraceae</taxon>
        <taxon>Funneliformis</taxon>
    </lineage>
</organism>
<evidence type="ECO:0000313" key="1">
    <source>
        <dbReference type="EMBL" id="CAG8526391.1"/>
    </source>
</evidence>
<sequence>MHQHLEVIKQFLGYHIPPPLKILSVILMTIRDFEFRDFGIRGIKPRTIFKMKQQPFN</sequence>
<protein>
    <submittedName>
        <fullName evidence="1">8060_t:CDS:1</fullName>
    </submittedName>
</protein>
<dbReference type="Proteomes" id="UP000789375">
    <property type="component" value="Unassembled WGS sequence"/>
</dbReference>
<dbReference type="AlphaFoldDB" id="A0A9N9FCY5"/>
<keyword evidence="2" id="KW-1185">Reference proteome</keyword>
<evidence type="ECO:0000313" key="2">
    <source>
        <dbReference type="Proteomes" id="UP000789375"/>
    </source>
</evidence>
<reference evidence="1" key="1">
    <citation type="submission" date="2021-06" db="EMBL/GenBank/DDBJ databases">
        <authorList>
            <person name="Kallberg Y."/>
            <person name="Tangrot J."/>
            <person name="Rosling A."/>
        </authorList>
    </citation>
    <scope>NUCLEOTIDE SEQUENCE</scope>
    <source>
        <strain evidence="1">87-6 pot B 2015</strain>
    </source>
</reference>
<accession>A0A9N9FCY5</accession>